<gene>
    <name evidence="1" type="ORF">AALO_G00083370</name>
</gene>
<evidence type="ECO:0000313" key="1">
    <source>
        <dbReference type="EMBL" id="KAG5279954.1"/>
    </source>
</evidence>
<accession>A0AAV6GZZ7</accession>
<keyword evidence="2" id="KW-1185">Reference proteome</keyword>
<sequence>MTDVCTKIPAFSTIGTTSKRSIHILKVKNPYKNNRASHPRVRKAIPALKSFLASPYSNAFWALRHPTQQKCAFARLHDTNLAPAVHQERSPQVSSYYTIH</sequence>
<comment type="caution">
    <text evidence="1">The sequence shown here is derived from an EMBL/GenBank/DDBJ whole genome shotgun (WGS) entry which is preliminary data.</text>
</comment>
<dbReference type="EMBL" id="JADWDJ010000006">
    <property type="protein sequence ID" value="KAG5279954.1"/>
    <property type="molecule type" value="Genomic_DNA"/>
</dbReference>
<proteinExistence type="predicted"/>
<reference evidence="1" key="1">
    <citation type="submission" date="2020-10" db="EMBL/GenBank/DDBJ databases">
        <title>Chromosome-scale genome assembly of the Allis shad, Alosa alosa.</title>
        <authorList>
            <person name="Margot Z."/>
            <person name="Christophe K."/>
            <person name="Cabau C."/>
            <person name="Louis A."/>
            <person name="Berthelot C."/>
            <person name="Parey E."/>
            <person name="Roest Crollius H."/>
            <person name="Montfort J."/>
            <person name="Robinson-Rechavi M."/>
            <person name="Bucao C."/>
            <person name="Bouchez O."/>
            <person name="Gislard M."/>
            <person name="Lluch J."/>
            <person name="Milhes M."/>
            <person name="Lampietro C."/>
            <person name="Lopez Roques C."/>
            <person name="Donnadieu C."/>
            <person name="Braasch I."/>
            <person name="Desvignes T."/>
            <person name="Postlethwait J."/>
            <person name="Bobe J."/>
            <person name="Guiguen Y."/>
        </authorList>
    </citation>
    <scope>NUCLEOTIDE SEQUENCE</scope>
    <source>
        <strain evidence="1">M-15738</strain>
        <tissue evidence="1">Blood</tissue>
    </source>
</reference>
<dbReference type="Proteomes" id="UP000823561">
    <property type="component" value="Chromosome 6"/>
</dbReference>
<evidence type="ECO:0000313" key="2">
    <source>
        <dbReference type="Proteomes" id="UP000823561"/>
    </source>
</evidence>
<name>A0AAV6GZZ7_9TELE</name>
<protein>
    <submittedName>
        <fullName evidence="1">Uncharacterized protein</fullName>
    </submittedName>
</protein>
<dbReference type="AlphaFoldDB" id="A0AAV6GZZ7"/>
<organism evidence="1 2">
    <name type="scientific">Alosa alosa</name>
    <name type="common">allis shad</name>
    <dbReference type="NCBI Taxonomy" id="278164"/>
    <lineage>
        <taxon>Eukaryota</taxon>
        <taxon>Metazoa</taxon>
        <taxon>Chordata</taxon>
        <taxon>Craniata</taxon>
        <taxon>Vertebrata</taxon>
        <taxon>Euteleostomi</taxon>
        <taxon>Actinopterygii</taxon>
        <taxon>Neopterygii</taxon>
        <taxon>Teleostei</taxon>
        <taxon>Clupei</taxon>
        <taxon>Clupeiformes</taxon>
        <taxon>Clupeoidei</taxon>
        <taxon>Clupeidae</taxon>
        <taxon>Alosa</taxon>
    </lineage>
</organism>